<gene>
    <name evidence="1" type="ORF">ADIAG_02209</name>
</gene>
<dbReference type="Proteomes" id="UP000012015">
    <property type="component" value="Unassembled WGS sequence"/>
</dbReference>
<proteinExistence type="predicted"/>
<dbReference type="EMBL" id="AOCK01000006">
    <property type="protein sequence ID" value="EMQ98193.1"/>
    <property type="molecule type" value="Genomic_DNA"/>
</dbReference>
<organism evidence="1 2">
    <name type="scientific">Paeniglutamicibacter gangotriensis Lz1y</name>
    <dbReference type="NCBI Taxonomy" id="1276920"/>
    <lineage>
        <taxon>Bacteria</taxon>
        <taxon>Bacillati</taxon>
        <taxon>Actinomycetota</taxon>
        <taxon>Actinomycetes</taxon>
        <taxon>Micrococcales</taxon>
        <taxon>Micrococcaceae</taxon>
        <taxon>Paeniglutamicibacter</taxon>
    </lineage>
</organism>
<sequence>MHDLELVRAAAEDMASARILLQERIDALEAIIQTARAHGIPEAKLKEAIDPSLLNDAREILGGQSVLAA</sequence>
<dbReference type="PATRIC" id="fig|1276920.7.peg.2211"/>
<reference evidence="1 2" key="1">
    <citation type="journal article" date="2013" name="Genome Announc.">
        <title>Draft Genome Sequence of Arthrobacter gangotriensis Strain Lz1yT, Isolated from a Penguin Rookery Soil Sample Collected in Antarctica, near the Indian Station Dakshin Gangotri.</title>
        <authorList>
            <person name="Shivaji S."/>
            <person name="Ara S."/>
            <person name="Bandi S."/>
            <person name="Singh A."/>
            <person name="Kumar Pinnaka A."/>
        </authorList>
    </citation>
    <scope>NUCLEOTIDE SEQUENCE [LARGE SCALE GENOMIC DNA]</scope>
    <source>
        <strain evidence="1 2">Lz1y</strain>
    </source>
</reference>
<dbReference type="AlphaFoldDB" id="M7NI31"/>
<comment type="caution">
    <text evidence="1">The sequence shown here is derived from an EMBL/GenBank/DDBJ whole genome shotgun (WGS) entry which is preliminary data.</text>
</comment>
<protein>
    <submittedName>
        <fullName evidence="1">Uncharacterized protein</fullName>
    </submittedName>
</protein>
<dbReference type="RefSeq" id="WP_007271391.1">
    <property type="nucleotide sequence ID" value="NZ_AOCK01000006.1"/>
</dbReference>
<name>M7NI31_9MICC</name>
<keyword evidence="2" id="KW-1185">Reference proteome</keyword>
<evidence type="ECO:0000313" key="2">
    <source>
        <dbReference type="Proteomes" id="UP000012015"/>
    </source>
</evidence>
<accession>M7NI31</accession>
<evidence type="ECO:0000313" key="1">
    <source>
        <dbReference type="EMBL" id="EMQ98193.1"/>
    </source>
</evidence>